<evidence type="ECO:0000256" key="3">
    <source>
        <dbReference type="ARBA" id="ARBA00022723"/>
    </source>
</evidence>
<evidence type="ECO:0000256" key="1">
    <source>
        <dbReference type="ARBA" id="ARBA00022448"/>
    </source>
</evidence>
<dbReference type="PRINTS" id="PR00607">
    <property type="entry name" value="CYTCHROMECIE"/>
</dbReference>
<evidence type="ECO:0000256" key="2">
    <source>
        <dbReference type="ARBA" id="ARBA00022617"/>
    </source>
</evidence>
<evidence type="ECO:0000313" key="8">
    <source>
        <dbReference type="Proteomes" id="UP000441399"/>
    </source>
</evidence>
<sequence>MKKYATFAIVFAAALGGCSDSSSDRVIADYNNNCKACHAGGINGAPILGNKKMWQPRLSRDETTLIAHANNGFGLMPAKGGSSLSDAHVADIVRMMISRVSTSN</sequence>
<proteinExistence type="predicted"/>
<feature type="domain" description="Cytochrome c" evidence="6">
    <location>
        <begin position="29"/>
        <end position="94"/>
    </location>
</feature>
<organism evidence="7 8">
    <name type="scientific">BD1-7 clade bacterium</name>
    <dbReference type="NCBI Taxonomy" id="2029982"/>
    <lineage>
        <taxon>Bacteria</taxon>
        <taxon>Pseudomonadati</taxon>
        <taxon>Pseudomonadota</taxon>
        <taxon>Gammaproteobacteria</taxon>
        <taxon>Cellvibrionales</taxon>
        <taxon>Spongiibacteraceae</taxon>
        <taxon>BD1-7 clade</taxon>
    </lineage>
</organism>
<dbReference type="SUPFAM" id="SSF46626">
    <property type="entry name" value="Cytochrome c"/>
    <property type="match status" value="1"/>
</dbReference>
<dbReference type="GO" id="GO:0009055">
    <property type="term" value="F:electron transfer activity"/>
    <property type="evidence" value="ECO:0007669"/>
    <property type="project" value="InterPro"/>
</dbReference>
<dbReference type="InterPro" id="IPR009056">
    <property type="entry name" value="Cyt_c-like_dom"/>
</dbReference>
<keyword evidence="3" id="KW-0479">Metal-binding</keyword>
<reference evidence="7 8" key="1">
    <citation type="submission" date="2019-11" db="EMBL/GenBank/DDBJ databases">
        <authorList>
            <person name="Holert J."/>
        </authorList>
    </citation>
    <scope>NUCLEOTIDE SEQUENCE [LARGE SCALE GENOMIC DNA]</scope>
    <source>
        <strain evidence="7">SB11_3</strain>
    </source>
</reference>
<dbReference type="EMBL" id="CACSIO010000045">
    <property type="protein sequence ID" value="CAA0121389.1"/>
    <property type="molecule type" value="Genomic_DNA"/>
</dbReference>
<dbReference type="PROSITE" id="PS51257">
    <property type="entry name" value="PROKAR_LIPOPROTEIN"/>
    <property type="match status" value="1"/>
</dbReference>
<evidence type="ECO:0000313" key="7">
    <source>
        <dbReference type="EMBL" id="CAA0121389.1"/>
    </source>
</evidence>
<keyword evidence="1" id="KW-0813">Transport</keyword>
<gene>
    <name evidence="7" type="ORF">OPDIPICF_02428</name>
</gene>
<dbReference type="AlphaFoldDB" id="A0A5S9QRR7"/>
<keyword evidence="2" id="KW-0349">Heme</keyword>
<dbReference type="Pfam" id="PF13442">
    <property type="entry name" value="Cytochrome_CBB3"/>
    <property type="match status" value="1"/>
</dbReference>
<dbReference type="PANTHER" id="PTHR40942">
    <property type="match status" value="1"/>
</dbReference>
<dbReference type="GO" id="GO:0005506">
    <property type="term" value="F:iron ion binding"/>
    <property type="evidence" value="ECO:0007669"/>
    <property type="project" value="InterPro"/>
</dbReference>
<dbReference type="InterPro" id="IPR002323">
    <property type="entry name" value="Cyt_CIE"/>
</dbReference>
<accession>A0A5S9QRR7</accession>
<dbReference type="GO" id="GO:0020037">
    <property type="term" value="F:heme binding"/>
    <property type="evidence" value="ECO:0007669"/>
    <property type="project" value="InterPro"/>
</dbReference>
<keyword evidence="4" id="KW-0249">Electron transport</keyword>
<dbReference type="Proteomes" id="UP000441399">
    <property type="component" value="Unassembled WGS sequence"/>
</dbReference>
<evidence type="ECO:0000259" key="6">
    <source>
        <dbReference type="Pfam" id="PF13442"/>
    </source>
</evidence>
<name>A0A5S9QRR7_9GAMM</name>
<dbReference type="Gene3D" id="1.10.760.10">
    <property type="entry name" value="Cytochrome c-like domain"/>
    <property type="match status" value="1"/>
</dbReference>
<dbReference type="InterPro" id="IPR036909">
    <property type="entry name" value="Cyt_c-like_dom_sf"/>
</dbReference>
<evidence type="ECO:0000256" key="4">
    <source>
        <dbReference type="ARBA" id="ARBA00022982"/>
    </source>
</evidence>
<protein>
    <submittedName>
        <fullName evidence="7">Cytochrome c-555</fullName>
    </submittedName>
</protein>
<evidence type="ECO:0000256" key="5">
    <source>
        <dbReference type="ARBA" id="ARBA00023004"/>
    </source>
</evidence>
<keyword evidence="8" id="KW-1185">Reference proteome</keyword>
<keyword evidence="5" id="KW-0408">Iron</keyword>
<dbReference type="PANTHER" id="PTHR40942:SF4">
    <property type="entry name" value="CYTOCHROME C5"/>
    <property type="match status" value="1"/>
</dbReference>